<reference evidence="1 2" key="1">
    <citation type="journal article" date="2022" name="bioRxiv">
        <title>The genome of the oomycete Peronosclerospora sorghi, a cosmopolitan pathogen of maize and sorghum, is inflated with dispersed pseudogenes.</title>
        <authorList>
            <person name="Fletcher K."/>
            <person name="Martin F."/>
            <person name="Isakeit T."/>
            <person name="Cavanaugh K."/>
            <person name="Magill C."/>
            <person name="Michelmore R."/>
        </authorList>
    </citation>
    <scope>NUCLEOTIDE SEQUENCE [LARGE SCALE GENOMIC DNA]</scope>
    <source>
        <strain evidence="1">P6</strain>
    </source>
</reference>
<evidence type="ECO:0000313" key="1">
    <source>
        <dbReference type="EMBL" id="KAI9916290.1"/>
    </source>
</evidence>
<dbReference type="Proteomes" id="UP001163321">
    <property type="component" value="Chromosome 2"/>
</dbReference>
<gene>
    <name evidence="1" type="ORF">PsorP6_016938</name>
</gene>
<dbReference type="EMBL" id="CM047581">
    <property type="protein sequence ID" value="KAI9916290.1"/>
    <property type="molecule type" value="Genomic_DNA"/>
</dbReference>
<comment type="caution">
    <text evidence="1">The sequence shown here is derived from an EMBL/GenBank/DDBJ whole genome shotgun (WGS) entry which is preliminary data.</text>
</comment>
<sequence length="62" mass="7151">MTAWEKAQLVRTHPERSVFYISGPLKPLDGSFIMPLLPTKTLLATYNMQKFPQELRLTRTTS</sequence>
<keyword evidence="2" id="KW-1185">Reference proteome</keyword>
<accession>A0ACC0WCC1</accession>
<protein>
    <submittedName>
        <fullName evidence="1">Uncharacterized protein</fullName>
    </submittedName>
</protein>
<evidence type="ECO:0000313" key="2">
    <source>
        <dbReference type="Proteomes" id="UP001163321"/>
    </source>
</evidence>
<name>A0ACC0WCC1_9STRA</name>
<proteinExistence type="predicted"/>
<organism evidence="1 2">
    <name type="scientific">Peronosclerospora sorghi</name>
    <dbReference type="NCBI Taxonomy" id="230839"/>
    <lineage>
        <taxon>Eukaryota</taxon>
        <taxon>Sar</taxon>
        <taxon>Stramenopiles</taxon>
        <taxon>Oomycota</taxon>
        <taxon>Peronosporomycetes</taxon>
        <taxon>Peronosporales</taxon>
        <taxon>Peronosporaceae</taxon>
        <taxon>Peronosclerospora</taxon>
    </lineage>
</organism>